<dbReference type="Pfam" id="PF08439">
    <property type="entry name" value="Peptidase_M3_N"/>
    <property type="match status" value="1"/>
</dbReference>
<evidence type="ECO:0000259" key="8">
    <source>
        <dbReference type="Pfam" id="PF08439"/>
    </source>
</evidence>
<dbReference type="AlphaFoldDB" id="W0FHW8"/>
<reference evidence="9" key="1">
    <citation type="journal article" date="2013" name="PLoS ONE">
        <title>Metagenomic insights into the carbohydrate-active enzymes carried by the microorganisms adhering to solid digesta in the rumen of cows.</title>
        <authorList>
            <person name="Wang L."/>
            <person name="Hatem A."/>
            <person name="Catalyurek U.V."/>
            <person name="Morrison M."/>
            <person name="Yu Z."/>
        </authorList>
    </citation>
    <scope>NUCLEOTIDE SEQUENCE</scope>
</reference>
<dbReference type="Gene3D" id="1.20.140.70">
    <property type="entry name" value="Oligopeptidase f, N-terminal domain"/>
    <property type="match status" value="1"/>
</dbReference>
<proteinExistence type="inferred from homology"/>
<dbReference type="PANTHER" id="PTHR34217:SF1">
    <property type="entry name" value="CARBOXYPEPTIDASE 1"/>
    <property type="match status" value="1"/>
</dbReference>
<name>W0FHW8_9BACT</name>
<protein>
    <submittedName>
        <fullName evidence="9">Oligoendopeptidase F</fullName>
    </submittedName>
</protein>
<evidence type="ECO:0000259" key="7">
    <source>
        <dbReference type="Pfam" id="PF01432"/>
    </source>
</evidence>
<dbReference type="InterPro" id="IPR042088">
    <property type="entry name" value="OligoPept_F_C"/>
</dbReference>
<dbReference type="GO" id="GO:0004222">
    <property type="term" value="F:metalloendopeptidase activity"/>
    <property type="evidence" value="ECO:0007669"/>
    <property type="project" value="InterPro"/>
</dbReference>
<dbReference type="Gene3D" id="1.10.1370.20">
    <property type="entry name" value="Oligoendopeptidase f, C-terminal domain"/>
    <property type="match status" value="1"/>
</dbReference>
<evidence type="ECO:0000256" key="5">
    <source>
        <dbReference type="ARBA" id="ARBA00023049"/>
    </source>
</evidence>
<keyword evidence="3 6" id="KW-0378">Hydrolase</keyword>
<keyword evidence="1 6" id="KW-0645">Protease</keyword>
<comment type="similarity">
    <text evidence="6">Belongs to the peptidase M3 family.</text>
</comment>
<dbReference type="InterPro" id="IPR001567">
    <property type="entry name" value="Pept_M3A_M3B_dom"/>
</dbReference>
<keyword evidence="5 6" id="KW-0482">Metalloprotease</keyword>
<evidence type="ECO:0000256" key="4">
    <source>
        <dbReference type="ARBA" id="ARBA00022833"/>
    </source>
</evidence>
<keyword evidence="2 6" id="KW-0479">Metal-binding</keyword>
<evidence type="ECO:0000256" key="3">
    <source>
        <dbReference type="ARBA" id="ARBA00022801"/>
    </source>
</evidence>
<comment type="cofactor">
    <cofactor evidence="6">
        <name>Zn(2+)</name>
        <dbReference type="ChEBI" id="CHEBI:29105"/>
    </cofactor>
    <text evidence="6">Binds 1 zinc ion.</text>
</comment>
<dbReference type="GO" id="GO:0006508">
    <property type="term" value="P:proteolysis"/>
    <property type="evidence" value="ECO:0007669"/>
    <property type="project" value="UniProtKB-KW"/>
</dbReference>
<accession>W0FHW8</accession>
<dbReference type="GO" id="GO:0046872">
    <property type="term" value="F:metal ion binding"/>
    <property type="evidence" value="ECO:0007669"/>
    <property type="project" value="UniProtKB-UniRule"/>
</dbReference>
<evidence type="ECO:0000313" key="9">
    <source>
        <dbReference type="EMBL" id="AHF24333.1"/>
    </source>
</evidence>
<dbReference type="PANTHER" id="PTHR34217">
    <property type="entry name" value="METAL-DEPENDENT CARBOXYPEPTIDASE"/>
    <property type="match status" value="1"/>
</dbReference>
<dbReference type="NCBIfam" id="TIGR02290">
    <property type="entry name" value="M3_fam_3"/>
    <property type="match status" value="1"/>
</dbReference>
<keyword evidence="4 6" id="KW-0862">Zinc</keyword>
<evidence type="ECO:0000256" key="6">
    <source>
        <dbReference type="RuleBase" id="RU003435"/>
    </source>
</evidence>
<dbReference type="SUPFAM" id="SSF55486">
    <property type="entry name" value="Metalloproteases ('zincins'), catalytic domain"/>
    <property type="match status" value="1"/>
</dbReference>
<feature type="domain" description="Oligopeptidase F N-terminal" evidence="8">
    <location>
        <begin position="111"/>
        <end position="171"/>
    </location>
</feature>
<organism evidence="9">
    <name type="scientific">uncultured bacterium Contig17</name>
    <dbReference type="NCBI Taxonomy" id="1393492"/>
    <lineage>
        <taxon>Bacteria</taxon>
        <taxon>environmental samples</taxon>
    </lineage>
</organism>
<dbReference type="InterPro" id="IPR001333">
    <property type="entry name" value="Peptidase_M32_Taq"/>
</dbReference>
<dbReference type="Pfam" id="PF01432">
    <property type="entry name" value="Peptidase_M3"/>
    <property type="match status" value="1"/>
</dbReference>
<dbReference type="InterPro" id="IPR034006">
    <property type="entry name" value="M3B_PepF_2"/>
</dbReference>
<dbReference type="InterPro" id="IPR013647">
    <property type="entry name" value="OligopepF_N_dom"/>
</dbReference>
<dbReference type="CDD" id="cd09607">
    <property type="entry name" value="M3B_PepF"/>
    <property type="match status" value="1"/>
</dbReference>
<feature type="domain" description="Peptidase M3A/M3B catalytic" evidence="7">
    <location>
        <begin position="190"/>
        <end position="568"/>
    </location>
</feature>
<evidence type="ECO:0000256" key="1">
    <source>
        <dbReference type="ARBA" id="ARBA00022670"/>
    </source>
</evidence>
<sequence length="586" mass="66454">MNDRWDLSYLYKGFDDETFRRDLSSLEEETKRLQAMLDDDSLPPKERLEKFLDEDEKFNARVDALANFIMCTQAVDATNEAADAANDQLMTAFTSMELLSSALTRYVAGLEDLEGIIAASPKLQTVAFALREMQDDAKHLLPPAAEPWMLEMQLSGGNAFSQLRDKLDSTLSVDYRDEHLPLAAVRGKAYDPDPAVRRDAYDAELAAYPKMDLPMSYCLNSIKMEARTLAKAKGFDTVLDMTLHSSRMDRATLDAMWNAIRKYLPDFRRYLKAKAKLLGHENGLPFYDLFAPVGKSSKKFTIEEARETLLREMGKFTPDMAKFMDNAFEQRWIDVYPRDGKTGGAFCSSVHFANRSLVMSNFQGSFSDVSTLAHELGHAWHNRCLAGLPYPMIDTPMPLAETASIFNETMLSWQVLSSCTPEERLYLLENGLMEATQTVVDIYSRFLFESEVIETRADHSMSVDELKDAMIRAQKASYGDGLDENFLHPYMWACKSHYYSSGYNFYNFPYAFGLLFGKGVFARWLEKGESFVPDYCKLLRFCGSAPVADVAASVGIDVRSEEFWCSSLEVVKKDIDEFCRLAEQAK</sequence>
<dbReference type="EMBL" id="KC246790">
    <property type="protein sequence ID" value="AHF24333.1"/>
    <property type="molecule type" value="Genomic_DNA"/>
</dbReference>
<dbReference type="InterPro" id="IPR011977">
    <property type="entry name" value="Pept_M3B_clade3"/>
</dbReference>
<dbReference type="GO" id="GO:0004181">
    <property type="term" value="F:metallocarboxypeptidase activity"/>
    <property type="evidence" value="ECO:0007669"/>
    <property type="project" value="InterPro"/>
</dbReference>
<evidence type="ECO:0000256" key="2">
    <source>
        <dbReference type="ARBA" id="ARBA00022723"/>
    </source>
</evidence>